<evidence type="ECO:0000259" key="1">
    <source>
        <dbReference type="Pfam" id="PF05876"/>
    </source>
</evidence>
<evidence type="ECO:0000259" key="2">
    <source>
        <dbReference type="Pfam" id="PF20454"/>
    </source>
</evidence>
<dbReference type="PANTHER" id="PTHR34413:SF2">
    <property type="entry name" value="PROPHAGE TAIL FIBER ASSEMBLY PROTEIN HOMOLOG TFAE-RELATED"/>
    <property type="match status" value="1"/>
</dbReference>
<dbReference type="Pfam" id="PF20454">
    <property type="entry name" value="GpA_nuclease"/>
    <property type="match status" value="1"/>
</dbReference>
<feature type="domain" description="Terminase large subunit GpA endonuclease" evidence="2">
    <location>
        <begin position="360"/>
        <end position="668"/>
    </location>
</feature>
<keyword evidence="3" id="KW-0255">Endonuclease</keyword>
<organism evidence="3 4">
    <name type="scientific">Thioclava litoralis</name>
    <dbReference type="NCBI Taxonomy" id="3076557"/>
    <lineage>
        <taxon>Bacteria</taxon>
        <taxon>Pseudomonadati</taxon>
        <taxon>Pseudomonadota</taxon>
        <taxon>Alphaproteobacteria</taxon>
        <taxon>Rhodobacterales</taxon>
        <taxon>Paracoccaceae</taxon>
        <taxon>Thioclava</taxon>
    </lineage>
</organism>
<keyword evidence="3" id="KW-0540">Nuclease</keyword>
<dbReference type="InterPro" id="IPR046454">
    <property type="entry name" value="GpA_endonuclease"/>
</dbReference>
<proteinExistence type="predicted"/>
<dbReference type="RefSeq" id="WP_406720423.1">
    <property type="nucleotide sequence ID" value="NZ_CP135443.1"/>
</dbReference>
<evidence type="ECO:0000313" key="4">
    <source>
        <dbReference type="Proteomes" id="UP001623290"/>
    </source>
</evidence>
<dbReference type="InterPro" id="IPR046453">
    <property type="entry name" value="GpA_ATPase"/>
</dbReference>
<dbReference type="EMBL" id="CP135443">
    <property type="protein sequence ID" value="WRY32947.1"/>
    <property type="molecule type" value="Genomic_DNA"/>
</dbReference>
<protein>
    <submittedName>
        <fullName evidence="3">Terminase gpA endonuclease subunit</fullName>
    </submittedName>
</protein>
<dbReference type="PANTHER" id="PTHR34413">
    <property type="entry name" value="PROPHAGE TAIL FIBER ASSEMBLY PROTEIN HOMOLOG TFAE-RELATED-RELATED"/>
    <property type="match status" value="1"/>
</dbReference>
<accession>A0ABZ1DZR7</accession>
<dbReference type="InterPro" id="IPR051220">
    <property type="entry name" value="TFA_Chaperone"/>
</dbReference>
<evidence type="ECO:0000313" key="3">
    <source>
        <dbReference type="EMBL" id="WRY32947.1"/>
    </source>
</evidence>
<keyword evidence="3" id="KW-0378">Hydrolase</keyword>
<sequence>MIEIETTRMGAHSVRLREPLPPYTRPEDILADSMPILETVNRMSVTDAAERYVRVETQGTWQSIDRMLTPYMVEPADMTGSRRFKVVAFVGPSQSGKTVMLQTSCLHRVMCDPMPVQVIHMSRPERDKWVEHKLDPIVRNSPRIHDLLGKGRDDSTFSRKRFRGTRVEIGYPTAQQLSGGTYGLVAMTDFDHFPVMMGTKDSPEGTPYRMARQRIRTYLSRGCVLVESTPAHPWEDPSWHNGIDSPHMLPPTTAGIVNIYNEGTRGRWYWQCPDCDGLFEPRFDRLVYDGALDPGEAGAVAEMGCPHCGALIAHRHKVELNRRALAGHGGWLHEGQAVDGIGQRVLVPIDDSAVRRTDVASYSLDGAAATFANWAELVANYEAARRKAEDLNDDSELSGVFYTEIGKPYRGSLAKDAEIGLQFLKDHAQATPRGVLPEWVRFVTVSIDVQDNRFPVQVTAWGEGGRAQVVDRYDLVTPPAGAPNTEAERSVQPPRYGEDWAVLEALGEQVWPVAGAAYGLRAIALVVDFQGSAGVSDNAEAFWRGRRAAGLGKRWFVSRGRGGFKLPGRVWLDTPERGSKGKKARSIKILNIATDRVKDTISAAIGKVNGDAAGAFYTALWMSDDQHSELLAEERGKDGWEKRRGQIRNESFDLSVQARALAEHLGLLRITDWNAAPGWAAAGPLNSMAVALSETAAPATAAKPARRRRRVQTLTYLRR</sequence>
<feature type="domain" description="Phage terminase large subunit GpA ATPase" evidence="1">
    <location>
        <begin position="64"/>
        <end position="324"/>
    </location>
</feature>
<keyword evidence="4" id="KW-1185">Reference proteome</keyword>
<gene>
    <name evidence="3" type="ORF">RPE78_09580</name>
</gene>
<dbReference type="Proteomes" id="UP001623290">
    <property type="component" value="Chromosome"/>
</dbReference>
<dbReference type="Pfam" id="PF05876">
    <property type="entry name" value="GpA_ATPase"/>
    <property type="match status" value="1"/>
</dbReference>
<dbReference type="GO" id="GO:0004519">
    <property type="term" value="F:endonuclease activity"/>
    <property type="evidence" value="ECO:0007669"/>
    <property type="project" value="UniProtKB-KW"/>
</dbReference>
<name>A0ABZ1DZR7_9RHOB</name>
<reference evidence="3 4" key="1">
    <citation type="submission" date="2023-09" db="EMBL/GenBank/DDBJ databases">
        <title>Thioclava shenzhenensis sp. nov., a multidrug resistant bacteria-antagonizing species isolated from coastal seawater.</title>
        <authorList>
            <person name="Long M."/>
        </authorList>
    </citation>
    <scope>NUCLEOTIDE SEQUENCE [LARGE SCALE GENOMIC DNA]</scope>
    <source>
        <strain evidence="3 4">FTW29</strain>
    </source>
</reference>